<comment type="similarity">
    <text evidence="1 5">Belongs to the Frigida family.</text>
</comment>
<dbReference type="AlphaFoldDB" id="A0ABC8SEF3"/>
<sequence length="287" mass="32206">MNGRERNRSTFWGFLHILATYGVVEGFNLNEIVDYIASVARYREAMELCREFVPLNKMSDVIHKLIIKGKQLLAVKFIFLFELADKFQPVPLLLDYVNDANNKKLSQKVPKSRNNSHQLLREATDKEVGVLKSVIKCIEDYNLESEYPKEILVKRIEELEMEQTNRKCPAAVPTPQPWQQSKPQKCSGSKHSRTTSLLPDCHAPYLSSRDGPDGLAGTTPAMAFHAGSSAGPYGFSGAPLDIIPGSLTPIESNLASESHMQSGYYDRPIVYNGHGLPPQYNLSYYPE</sequence>
<evidence type="ECO:0000313" key="7">
    <source>
        <dbReference type="EMBL" id="CAK9155554.1"/>
    </source>
</evidence>
<dbReference type="Proteomes" id="UP001642360">
    <property type="component" value="Unassembled WGS sequence"/>
</dbReference>
<evidence type="ECO:0000256" key="6">
    <source>
        <dbReference type="SAM" id="MobiDB-lite"/>
    </source>
</evidence>
<name>A0ABC8SEF3_9AQUA</name>
<evidence type="ECO:0000256" key="4">
    <source>
        <dbReference type="ARBA" id="ARBA00023089"/>
    </source>
</evidence>
<proteinExistence type="inferred from homology"/>
<accession>A0ABC8SEF3</accession>
<evidence type="ECO:0000313" key="8">
    <source>
        <dbReference type="Proteomes" id="UP001642360"/>
    </source>
</evidence>
<dbReference type="PANTHER" id="PTHR31791:SF47">
    <property type="entry name" value="INACTIVE FRIGIDA-LIKE PROTEIN 2"/>
    <property type="match status" value="1"/>
</dbReference>
<gene>
    <name evidence="7" type="ORF">ILEXP_LOCUS23967</name>
</gene>
<organism evidence="7 8">
    <name type="scientific">Ilex paraguariensis</name>
    <name type="common">yerba mate</name>
    <dbReference type="NCBI Taxonomy" id="185542"/>
    <lineage>
        <taxon>Eukaryota</taxon>
        <taxon>Viridiplantae</taxon>
        <taxon>Streptophyta</taxon>
        <taxon>Embryophyta</taxon>
        <taxon>Tracheophyta</taxon>
        <taxon>Spermatophyta</taxon>
        <taxon>Magnoliopsida</taxon>
        <taxon>eudicotyledons</taxon>
        <taxon>Gunneridae</taxon>
        <taxon>Pentapetalae</taxon>
        <taxon>asterids</taxon>
        <taxon>campanulids</taxon>
        <taxon>Aquifoliales</taxon>
        <taxon>Aquifoliaceae</taxon>
        <taxon>Ilex</taxon>
    </lineage>
</organism>
<evidence type="ECO:0000256" key="2">
    <source>
        <dbReference type="ARBA" id="ARBA00022473"/>
    </source>
</evidence>
<comment type="caution">
    <text evidence="7">The sequence shown here is derived from an EMBL/GenBank/DDBJ whole genome shotgun (WGS) entry which is preliminary data.</text>
</comment>
<dbReference type="Pfam" id="PF07899">
    <property type="entry name" value="Frigida"/>
    <property type="match status" value="1"/>
</dbReference>
<evidence type="ECO:0000256" key="3">
    <source>
        <dbReference type="ARBA" id="ARBA00022782"/>
    </source>
</evidence>
<evidence type="ECO:0000256" key="5">
    <source>
        <dbReference type="RuleBase" id="RU364012"/>
    </source>
</evidence>
<reference evidence="7 8" key="1">
    <citation type="submission" date="2024-02" db="EMBL/GenBank/DDBJ databases">
        <authorList>
            <person name="Vignale AGUSTIN F."/>
            <person name="Sosa J E."/>
            <person name="Modenutti C."/>
        </authorList>
    </citation>
    <scope>NUCLEOTIDE SEQUENCE [LARGE SCALE GENOMIC DNA]</scope>
</reference>
<dbReference type="InterPro" id="IPR012474">
    <property type="entry name" value="Frigida"/>
</dbReference>
<dbReference type="EMBL" id="CAUOFW020002724">
    <property type="protein sequence ID" value="CAK9155554.1"/>
    <property type="molecule type" value="Genomic_DNA"/>
</dbReference>
<feature type="compositionally biased region" description="Polar residues" evidence="6">
    <location>
        <begin position="177"/>
        <end position="187"/>
    </location>
</feature>
<dbReference type="PANTHER" id="PTHR31791">
    <property type="entry name" value="FRIGIDA-LIKE PROTEIN 3-RELATED"/>
    <property type="match status" value="1"/>
</dbReference>
<protein>
    <recommendedName>
        <fullName evidence="5">FRIGIDA-like protein</fullName>
    </recommendedName>
</protein>
<keyword evidence="3 5" id="KW-0221">Differentiation</keyword>
<keyword evidence="8" id="KW-1185">Reference proteome</keyword>
<evidence type="ECO:0000256" key="1">
    <source>
        <dbReference type="ARBA" id="ARBA00008956"/>
    </source>
</evidence>
<dbReference type="GO" id="GO:0030154">
    <property type="term" value="P:cell differentiation"/>
    <property type="evidence" value="ECO:0007669"/>
    <property type="project" value="UniProtKB-KW"/>
</dbReference>
<keyword evidence="2 5" id="KW-0217">Developmental protein</keyword>
<feature type="region of interest" description="Disordered" evidence="6">
    <location>
        <begin position="168"/>
        <end position="193"/>
    </location>
</feature>
<keyword evidence="4 5" id="KW-0287">Flowering</keyword>
<dbReference type="GO" id="GO:0009908">
    <property type="term" value="P:flower development"/>
    <property type="evidence" value="ECO:0007669"/>
    <property type="project" value="UniProtKB-KW"/>
</dbReference>